<dbReference type="RefSeq" id="WP_138157370.1">
    <property type="nucleotide sequence ID" value="NZ_CP039381.1"/>
</dbReference>
<comment type="catalytic activity">
    <reaction evidence="12">
        <text>Preferential cleavage: (Ac)2-L-Lys-D-Ala-|-D-Ala. Also transpeptidation of peptidyl-alanyl moieties that are N-acyl substituents of D-alanine.</text>
        <dbReference type="EC" id="3.4.16.4"/>
    </reaction>
</comment>
<dbReference type="InterPro" id="IPR012907">
    <property type="entry name" value="Peptidase_S11_C"/>
</dbReference>
<keyword evidence="10" id="KW-0573">Peptidoglycan synthesis</keyword>
<dbReference type="SUPFAM" id="SSF69189">
    <property type="entry name" value="Penicillin-binding protein associated domain"/>
    <property type="match status" value="1"/>
</dbReference>
<feature type="active site" description="Acyl-ester intermediate" evidence="13">
    <location>
        <position position="64"/>
    </location>
</feature>
<keyword evidence="6" id="KW-0645">Protease</keyword>
<evidence type="ECO:0000256" key="12">
    <source>
        <dbReference type="ARBA" id="ARBA00034000"/>
    </source>
</evidence>
<evidence type="ECO:0000256" key="11">
    <source>
        <dbReference type="ARBA" id="ARBA00023316"/>
    </source>
</evidence>
<evidence type="ECO:0000256" key="10">
    <source>
        <dbReference type="ARBA" id="ARBA00022984"/>
    </source>
</evidence>
<dbReference type="InterPro" id="IPR018044">
    <property type="entry name" value="Peptidase_S11"/>
</dbReference>
<evidence type="ECO:0000256" key="6">
    <source>
        <dbReference type="ARBA" id="ARBA00022670"/>
    </source>
</evidence>
<dbReference type="UniPathway" id="UPA00219"/>
<keyword evidence="8" id="KW-0378">Hydrolase</keyword>
<accession>A0A4P8XWE6</accession>
<dbReference type="Pfam" id="PF00768">
    <property type="entry name" value="Peptidase_S11"/>
    <property type="match status" value="1"/>
</dbReference>
<dbReference type="OrthoDB" id="9791132at2"/>
<feature type="binding site" evidence="14">
    <location>
        <position position="224"/>
    </location>
    <ligand>
        <name>substrate</name>
    </ligand>
</feature>
<evidence type="ECO:0000256" key="5">
    <source>
        <dbReference type="ARBA" id="ARBA00022645"/>
    </source>
</evidence>
<evidence type="ECO:0000256" key="9">
    <source>
        <dbReference type="ARBA" id="ARBA00022960"/>
    </source>
</evidence>
<sequence>MYVKRSFSILLSVLMILFSLPIGAKALTAEDISAPSAILVEGDNFNILYEKNSHKKRSVASITKVMTVLLVMEDIESGKISLKDTVTASKHASSMGGSDIWLEEGEQMSLDDMLKATLVASANDAAVALAEYTEGSEDAFVKRMNTRAKELGMKDTVFKNCNGLDEEGHYSSAYDVALMSAELIKHTKVFDYTSIWLDFLRDGKTQIVNTNKLLKSYNGITGLKTGTTSEAGSCISATARRDGMNLIAVSLGCDSTNERFKSASTMLDYGFNNFGIKVPEKVKIDIIKVNKGMKKELSLIANEPKSILISKGNNDKIDTKVNIPDSIDAPVKQDRVIGEIEYNLNGKLVEKVKVKAKEDIEECSFANSFRYLWAFLVSL</sequence>
<organism evidence="17 18">
    <name type="scientific">Ruminococcus bovis</name>
    <dbReference type="NCBI Taxonomy" id="2564099"/>
    <lineage>
        <taxon>Bacteria</taxon>
        <taxon>Bacillati</taxon>
        <taxon>Bacillota</taxon>
        <taxon>Clostridia</taxon>
        <taxon>Eubacteriales</taxon>
        <taxon>Oscillospiraceae</taxon>
        <taxon>Ruminococcus</taxon>
    </lineage>
</organism>
<comment type="pathway">
    <text evidence="2">Cell wall biogenesis; peptidoglycan biosynthesis.</text>
</comment>
<evidence type="ECO:0000259" key="16">
    <source>
        <dbReference type="SMART" id="SM00936"/>
    </source>
</evidence>
<dbReference type="InterPro" id="IPR012338">
    <property type="entry name" value="Beta-lactam/transpept-like"/>
</dbReference>
<evidence type="ECO:0000256" key="1">
    <source>
        <dbReference type="ARBA" id="ARBA00003217"/>
    </source>
</evidence>
<feature type="domain" description="Peptidase S11 D-Ala-D-Ala carboxypeptidase A C-terminal" evidence="16">
    <location>
        <begin position="271"/>
        <end position="362"/>
    </location>
</feature>
<feature type="active site" evidence="13">
    <location>
        <position position="121"/>
    </location>
</feature>
<dbReference type="PANTHER" id="PTHR21581">
    <property type="entry name" value="D-ALANYL-D-ALANINE CARBOXYPEPTIDASE"/>
    <property type="match status" value="1"/>
</dbReference>
<evidence type="ECO:0000313" key="17">
    <source>
        <dbReference type="EMBL" id="QCT07337.1"/>
    </source>
</evidence>
<keyword evidence="11" id="KW-0961">Cell wall biogenesis/degradation</keyword>
<protein>
    <recommendedName>
        <fullName evidence="4">serine-type D-Ala-D-Ala carboxypeptidase</fullName>
        <ecNumber evidence="4">3.4.16.4</ecNumber>
    </recommendedName>
</protein>
<dbReference type="InterPro" id="IPR001967">
    <property type="entry name" value="Peptidase_S11_N"/>
</dbReference>
<evidence type="ECO:0000256" key="15">
    <source>
        <dbReference type="RuleBase" id="RU004016"/>
    </source>
</evidence>
<dbReference type="GO" id="GO:0006508">
    <property type="term" value="P:proteolysis"/>
    <property type="evidence" value="ECO:0007669"/>
    <property type="project" value="UniProtKB-KW"/>
</dbReference>
<dbReference type="PANTHER" id="PTHR21581:SF6">
    <property type="entry name" value="TRAFFICKING PROTEIN PARTICLE COMPLEX SUBUNIT 12"/>
    <property type="match status" value="1"/>
</dbReference>
<evidence type="ECO:0000313" key="18">
    <source>
        <dbReference type="Proteomes" id="UP000301475"/>
    </source>
</evidence>
<proteinExistence type="inferred from homology"/>
<dbReference type="EMBL" id="CP039381">
    <property type="protein sequence ID" value="QCT07337.1"/>
    <property type="molecule type" value="Genomic_DNA"/>
</dbReference>
<dbReference type="GO" id="GO:0071555">
    <property type="term" value="P:cell wall organization"/>
    <property type="evidence" value="ECO:0007669"/>
    <property type="project" value="UniProtKB-KW"/>
</dbReference>
<dbReference type="InterPro" id="IPR015956">
    <property type="entry name" value="Peniciliin-bd_prot_C_sf"/>
</dbReference>
<keyword evidence="7" id="KW-0732">Signal</keyword>
<dbReference type="GO" id="GO:0009002">
    <property type="term" value="F:serine-type D-Ala-D-Ala carboxypeptidase activity"/>
    <property type="evidence" value="ECO:0007669"/>
    <property type="project" value="UniProtKB-EC"/>
</dbReference>
<dbReference type="GO" id="GO:0009252">
    <property type="term" value="P:peptidoglycan biosynthetic process"/>
    <property type="evidence" value="ECO:0007669"/>
    <property type="project" value="UniProtKB-UniPathway"/>
</dbReference>
<dbReference type="Gene3D" id="3.40.710.10">
    <property type="entry name" value="DD-peptidase/beta-lactamase superfamily"/>
    <property type="match status" value="1"/>
</dbReference>
<evidence type="ECO:0000256" key="13">
    <source>
        <dbReference type="PIRSR" id="PIRSR618044-1"/>
    </source>
</evidence>
<evidence type="ECO:0000256" key="4">
    <source>
        <dbReference type="ARBA" id="ARBA00012448"/>
    </source>
</evidence>
<evidence type="ECO:0000256" key="3">
    <source>
        <dbReference type="ARBA" id="ARBA00007164"/>
    </source>
</evidence>
<dbReference type="KEGG" id="ruj:E5Z56_08190"/>
<keyword evidence="18" id="KW-1185">Reference proteome</keyword>
<dbReference type="GO" id="GO:0008360">
    <property type="term" value="P:regulation of cell shape"/>
    <property type="evidence" value="ECO:0007669"/>
    <property type="project" value="UniProtKB-KW"/>
</dbReference>
<dbReference type="Gene3D" id="2.60.410.10">
    <property type="entry name" value="D-Ala-D-Ala carboxypeptidase, C-terminal domain"/>
    <property type="match status" value="1"/>
</dbReference>
<evidence type="ECO:0000256" key="14">
    <source>
        <dbReference type="PIRSR" id="PIRSR618044-2"/>
    </source>
</evidence>
<feature type="active site" description="Acyl-ester intermediate" evidence="13">
    <location>
        <position position="61"/>
    </location>
</feature>
<dbReference type="SUPFAM" id="SSF56601">
    <property type="entry name" value="beta-lactamase/transpeptidase-like"/>
    <property type="match status" value="1"/>
</dbReference>
<dbReference type="Proteomes" id="UP000301475">
    <property type="component" value="Chromosome"/>
</dbReference>
<comment type="function">
    <text evidence="1">Removes C-terminal D-alanyl residues from sugar-peptide cell wall precursors.</text>
</comment>
<dbReference type="InterPro" id="IPR037167">
    <property type="entry name" value="Peptidase_S11_C_sf"/>
</dbReference>
<evidence type="ECO:0000256" key="2">
    <source>
        <dbReference type="ARBA" id="ARBA00004752"/>
    </source>
</evidence>
<gene>
    <name evidence="17" type="ORF">E5Z56_08190</name>
</gene>
<comment type="similarity">
    <text evidence="3 15">Belongs to the peptidase S11 family.</text>
</comment>
<dbReference type="PRINTS" id="PR00725">
    <property type="entry name" value="DADACBPTASE1"/>
</dbReference>
<dbReference type="EC" id="3.4.16.4" evidence="4"/>
<evidence type="ECO:0000256" key="8">
    <source>
        <dbReference type="ARBA" id="ARBA00022801"/>
    </source>
</evidence>
<name>A0A4P8XWE6_9FIRM</name>
<dbReference type="Pfam" id="PF07943">
    <property type="entry name" value="PBP5_C"/>
    <property type="match status" value="1"/>
</dbReference>
<keyword evidence="5 17" id="KW-0121">Carboxypeptidase</keyword>
<reference evidence="17 18" key="1">
    <citation type="submission" date="2019-04" db="EMBL/GenBank/DDBJ databases">
        <authorList>
            <person name="Embree M."/>
            <person name="Gaffney J.R."/>
        </authorList>
    </citation>
    <scope>NUCLEOTIDE SEQUENCE [LARGE SCALE GENOMIC DNA]</scope>
    <source>
        <strain evidence="17 18">JE7A12</strain>
    </source>
</reference>
<evidence type="ECO:0000256" key="7">
    <source>
        <dbReference type="ARBA" id="ARBA00022729"/>
    </source>
</evidence>
<dbReference type="SMART" id="SM00936">
    <property type="entry name" value="PBP5_C"/>
    <property type="match status" value="1"/>
</dbReference>
<dbReference type="AlphaFoldDB" id="A0A4P8XWE6"/>
<keyword evidence="9" id="KW-0133">Cell shape</keyword>